<keyword evidence="1" id="KW-0808">Transferase</keyword>
<gene>
    <name evidence="1" type="ORF">OG398_35210</name>
</gene>
<dbReference type="GO" id="GO:0008168">
    <property type="term" value="F:methyltransferase activity"/>
    <property type="evidence" value="ECO:0007669"/>
    <property type="project" value="UniProtKB-KW"/>
</dbReference>
<dbReference type="Gene3D" id="3.40.50.150">
    <property type="entry name" value="Vaccinia Virus protein VP39"/>
    <property type="match status" value="1"/>
</dbReference>
<protein>
    <submittedName>
        <fullName evidence="1">SAM-dependent methyltransferase</fullName>
    </submittedName>
</protein>
<evidence type="ECO:0000313" key="1">
    <source>
        <dbReference type="EMBL" id="WTW73114.1"/>
    </source>
</evidence>
<dbReference type="InterPro" id="IPR006764">
    <property type="entry name" value="SAM_dep_MeTrfase_SAV2177_type"/>
</dbReference>
<organism evidence="1">
    <name type="scientific">Streptomyces sp. NBC_00008</name>
    <dbReference type="NCBI Taxonomy" id="2903610"/>
    <lineage>
        <taxon>Bacteria</taxon>
        <taxon>Bacillati</taxon>
        <taxon>Actinomycetota</taxon>
        <taxon>Actinomycetes</taxon>
        <taxon>Kitasatosporales</taxon>
        <taxon>Streptomycetaceae</taxon>
        <taxon>Streptomyces</taxon>
    </lineage>
</organism>
<dbReference type="EMBL" id="CP108313">
    <property type="protein sequence ID" value="WTW73114.1"/>
    <property type="molecule type" value="Genomic_DNA"/>
</dbReference>
<reference evidence="1" key="1">
    <citation type="submission" date="2022-10" db="EMBL/GenBank/DDBJ databases">
        <title>The complete genomes of actinobacterial strains from the NBC collection.</title>
        <authorList>
            <person name="Joergensen T.S."/>
            <person name="Alvarez Arevalo M."/>
            <person name="Sterndorff E.B."/>
            <person name="Faurdal D."/>
            <person name="Vuksanovic O."/>
            <person name="Mourched A.-S."/>
            <person name="Charusanti P."/>
            <person name="Shaw S."/>
            <person name="Blin K."/>
            <person name="Weber T."/>
        </authorList>
    </citation>
    <scope>NUCLEOTIDE SEQUENCE</scope>
    <source>
        <strain evidence="1">NBC_00008</strain>
    </source>
</reference>
<keyword evidence="1" id="KW-0489">Methyltransferase</keyword>
<name>A0AAU2W1V3_9ACTN</name>
<dbReference type="GO" id="GO:0032259">
    <property type="term" value="P:methylation"/>
    <property type="evidence" value="ECO:0007669"/>
    <property type="project" value="UniProtKB-KW"/>
</dbReference>
<sequence>MFPNGSFEQGKPHPARVYDSLLGGKDNYPVDQAVAEGIAQRWPEIQRSAKQNRAWTARAVRHMVREGGITQFLDIGTGIPTRPNLHEIAQGMVPSARIVYVDNDPVVLRHAEALLTPISPEGRSTYLQADLRDPRAVLDSREVTETLDMTRPVGLVLAAILHFLDEDEDPAGVLRVLVDALPAGSYVALSHACGDADPVRAAEASAFYRQNKVSKPVVLRTQKQIEELFTGLELLEPGVVTVDRWRPDTSVSEGPDDMGFRGGLGLKHGIA</sequence>
<dbReference type="PIRSF" id="PIRSF017393">
    <property type="entry name" value="MTase_SAV2177"/>
    <property type="match status" value="1"/>
</dbReference>
<dbReference type="AlphaFoldDB" id="A0AAU2W1V3"/>
<accession>A0AAU2W1V3</accession>
<dbReference type="Pfam" id="PF04672">
    <property type="entry name" value="Methyltransf_19"/>
    <property type="match status" value="1"/>
</dbReference>
<dbReference type="SUPFAM" id="SSF53335">
    <property type="entry name" value="S-adenosyl-L-methionine-dependent methyltransferases"/>
    <property type="match status" value="1"/>
</dbReference>
<proteinExistence type="predicted"/>
<dbReference type="InterPro" id="IPR029063">
    <property type="entry name" value="SAM-dependent_MTases_sf"/>
</dbReference>